<feature type="compositionally biased region" description="Low complexity" evidence="1">
    <location>
        <begin position="68"/>
        <end position="118"/>
    </location>
</feature>
<dbReference type="AlphaFoldDB" id="A0A0L0NCZ8"/>
<proteinExistence type="predicted"/>
<keyword evidence="2" id="KW-0472">Membrane</keyword>
<evidence type="ECO:0000313" key="3">
    <source>
        <dbReference type="EMBL" id="KND91889.1"/>
    </source>
</evidence>
<sequence length="234" mass="25927">MAHRRDAAFDRDDQDDDDDYFDCFKVCCGEDDVELTAFDACHRAPERPTASSSRSRAPPSPPRRRRTTTGISLSSLSTSSSSSASRPSAPSRTAGLPSLWPRSGPSSPPSTAASAGRGMTPAERRQLADQVWREIWSGMAHPWTRQDKFKRAIWAAAFAAVVFVGSVTGAQLKTDKQKDEAIKQFRQITPADQIAILETQKGHLIQQKAGLERKLDLFRERVREREAEKSAKGR</sequence>
<evidence type="ECO:0000256" key="1">
    <source>
        <dbReference type="SAM" id="MobiDB-lite"/>
    </source>
</evidence>
<keyword evidence="2" id="KW-0812">Transmembrane</keyword>
<evidence type="ECO:0000313" key="4">
    <source>
        <dbReference type="Proteomes" id="UP000036947"/>
    </source>
</evidence>
<feature type="region of interest" description="Disordered" evidence="1">
    <location>
        <begin position="42"/>
        <end position="124"/>
    </location>
</feature>
<comment type="caution">
    <text evidence="3">The sequence shown here is derived from an EMBL/GenBank/DDBJ whole genome shotgun (WGS) entry which is preliminary data.</text>
</comment>
<keyword evidence="2" id="KW-1133">Transmembrane helix</keyword>
<name>A0A0L0NCZ8_TOLOC</name>
<evidence type="ECO:0000256" key="2">
    <source>
        <dbReference type="SAM" id="Phobius"/>
    </source>
</evidence>
<accession>A0A0L0NCZ8</accession>
<protein>
    <submittedName>
        <fullName evidence="3">Uncharacterized protein</fullName>
    </submittedName>
</protein>
<dbReference type="Proteomes" id="UP000036947">
    <property type="component" value="Unassembled WGS sequence"/>
</dbReference>
<reference evidence="3 4" key="1">
    <citation type="journal article" date="2015" name="BMC Genomics">
        <title>The genome of the truffle-parasite Tolypocladium ophioglossoides and the evolution of antifungal peptaibiotics.</title>
        <authorList>
            <person name="Quandt C.A."/>
            <person name="Bushley K.E."/>
            <person name="Spatafora J.W."/>
        </authorList>
    </citation>
    <scope>NUCLEOTIDE SEQUENCE [LARGE SCALE GENOMIC DNA]</scope>
    <source>
        <strain evidence="3 4">CBS 100239</strain>
    </source>
</reference>
<dbReference type="OrthoDB" id="5428081at2759"/>
<feature type="compositionally biased region" description="Low complexity" evidence="1">
    <location>
        <begin position="47"/>
        <end position="57"/>
    </location>
</feature>
<organism evidence="3 4">
    <name type="scientific">Tolypocladium ophioglossoides (strain CBS 100239)</name>
    <name type="common">Snaketongue truffleclub</name>
    <name type="synonym">Elaphocordyceps ophioglossoides</name>
    <dbReference type="NCBI Taxonomy" id="1163406"/>
    <lineage>
        <taxon>Eukaryota</taxon>
        <taxon>Fungi</taxon>
        <taxon>Dikarya</taxon>
        <taxon>Ascomycota</taxon>
        <taxon>Pezizomycotina</taxon>
        <taxon>Sordariomycetes</taxon>
        <taxon>Hypocreomycetidae</taxon>
        <taxon>Hypocreales</taxon>
        <taxon>Ophiocordycipitaceae</taxon>
        <taxon>Tolypocladium</taxon>
    </lineage>
</organism>
<keyword evidence="4" id="KW-1185">Reference proteome</keyword>
<feature type="transmembrane region" description="Helical" evidence="2">
    <location>
        <begin position="152"/>
        <end position="172"/>
    </location>
</feature>
<gene>
    <name evidence="3" type="ORF">TOPH_03413</name>
</gene>
<dbReference type="EMBL" id="LFRF01000007">
    <property type="protein sequence ID" value="KND91889.1"/>
    <property type="molecule type" value="Genomic_DNA"/>
</dbReference>